<dbReference type="GO" id="GO:0006065">
    <property type="term" value="P:UDP-glucuronate biosynthetic process"/>
    <property type="evidence" value="ECO:0007669"/>
    <property type="project" value="UniProtKB-UniPathway"/>
</dbReference>
<dbReference type="EMBL" id="WOGT01000005">
    <property type="protein sequence ID" value="MUN55355.1"/>
    <property type="molecule type" value="Genomic_DNA"/>
</dbReference>
<dbReference type="PANTHER" id="PTHR43750:SF3">
    <property type="entry name" value="UDP-GLUCOSE 6-DEHYDROGENASE TUAD"/>
    <property type="match status" value="1"/>
</dbReference>
<dbReference type="RefSeq" id="WP_129315925.1">
    <property type="nucleotide sequence ID" value="NZ_NOIQ01000014.1"/>
</dbReference>
<dbReference type="InterPro" id="IPR036291">
    <property type="entry name" value="NAD(P)-bd_dom_sf"/>
</dbReference>
<dbReference type="Gene3D" id="3.40.50.720">
    <property type="entry name" value="NAD(P)-binding Rossmann-like Domain"/>
    <property type="match status" value="2"/>
</dbReference>
<feature type="binding site" evidence="11">
    <location>
        <position position="86"/>
    </location>
    <ligand>
        <name>NAD(+)</name>
        <dbReference type="ChEBI" id="CHEBI:57540"/>
    </ligand>
</feature>
<evidence type="ECO:0000256" key="10">
    <source>
        <dbReference type="PIRSR" id="PIRSR500134-2"/>
    </source>
</evidence>
<dbReference type="InterPro" id="IPR014026">
    <property type="entry name" value="UDP-Glc/GDP-Man_DH_dimer"/>
</dbReference>
<gene>
    <name evidence="13" type="ORF">GMA10_09060</name>
</gene>
<organism evidence="13 14">
    <name type="scientific">Rothia koreensis</name>
    <dbReference type="NCBI Taxonomy" id="592378"/>
    <lineage>
        <taxon>Bacteria</taxon>
        <taxon>Bacillati</taxon>
        <taxon>Actinomycetota</taxon>
        <taxon>Actinomycetes</taxon>
        <taxon>Micrococcales</taxon>
        <taxon>Micrococcaceae</taxon>
        <taxon>Rothia</taxon>
    </lineage>
</organism>
<keyword evidence="4 8" id="KW-0560">Oxidoreductase</keyword>
<evidence type="ECO:0000256" key="6">
    <source>
        <dbReference type="ARBA" id="ARBA00047473"/>
    </source>
</evidence>
<evidence type="ECO:0000256" key="4">
    <source>
        <dbReference type="ARBA" id="ARBA00023002"/>
    </source>
</evidence>
<evidence type="ECO:0000256" key="9">
    <source>
        <dbReference type="PIRSR" id="PIRSR500134-1"/>
    </source>
</evidence>
<dbReference type="Pfam" id="PF00984">
    <property type="entry name" value="UDPG_MGDP_dh"/>
    <property type="match status" value="1"/>
</dbReference>
<dbReference type="InterPro" id="IPR008927">
    <property type="entry name" value="6-PGluconate_DH-like_C_sf"/>
</dbReference>
<comment type="pathway">
    <text evidence="1">Nucleotide-sugar biosynthesis; UDP-alpha-D-glucuronate biosynthesis; UDP-alpha-D-glucuronate from UDP-alpha-D-glucose: step 1/1.</text>
</comment>
<reference evidence="13 14" key="1">
    <citation type="submission" date="2019-12" db="EMBL/GenBank/DDBJ databases">
        <authorList>
            <person name="Li J."/>
            <person name="Shi Y."/>
            <person name="Xu G."/>
            <person name="Xiao D."/>
            <person name="Ran X."/>
        </authorList>
    </citation>
    <scope>NUCLEOTIDE SEQUENCE [LARGE SCALE GENOMIC DNA]</scope>
    <source>
        <strain evidence="13 14">JCM 15915</strain>
    </source>
</reference>
<feature type="binding site" evidence="11">
    <location>
        <position position="333"/>
    </location>
    <ligand>
        <name>NAD(+)</name>
        <dbReference type="ChEBI" id="CHEBI:57540"/>
    </ligand>
</feature>
<dbReference type="EC" id="1.1.1.22" evidence="3 8"/>
<feature type="binding site" evidence="10">
    <location>
        <begin position="255"/>
        <end position="259"/>
    </location>
    <ligand>
        <name>substrate</name>
    </ligand>
</feature>
<dbReference type="SUPFAM" id="SSF51735">
    <property type="entry name" value="NAD(P)-binding Rossmann-fold domains"/>
    <property type="match status" value="1"/>
</dbReference>
<evidence type="ECO:0000256" key="5">
    <source>
        <dbReference type="ARBA" id="ARBA00023027"/>
    </source>
</evidence>
<dbReference type="PIRSF" id="PIRSF000124">
    <property type="entry name" value="UDPglc_GDPman_dh"/>
    <property type="match status" value="1"/>
</dbReference>
<comment type="caution">
    <text evidence="13">The sequence shown here is derived from an EMBL/GenBank/DDBJ whole genome shotgun (WGS) entry which is preliminary data.</text>
</comment>
<feature type="binding site" evidence="11">
    <location>
        <position position="269"/>
    </location>
    <ligand>
        <name>NAD(+)</name>
        <dbReference type="ChEBI" id="CHEBI:57540"/>
    </ligand>
</feature>
<dbReference type="PROSITE" id="PS51257">
    <property type="entry name" value="PROKAR_LIPOPROTEIN"/>
    <property type="match status" value="1"/>
</dbReference>
<protein>
    <recommendedName>
        <fullName evidence="3 8">UDP-glucose 6-dehydrogenase</fullName>
        <ecNumber evidence="3 8">1.1.1.22</ecNumber>
    </recommendedName>
</protein>
<evidence type="ECO:0000259" key="12">
    <source>
        <dbReference type="SMART" id="SM00984"/>
    </source>
</evidence>
<evidence type="ECO:0000313" key="14">
    <source>
        <dbReference type="Proteomes" id="UP000462152"/>
    </source>
</evidence>
<name>A0A7K1LJI5_9MICC</name>
<feature type="binding site" evidence="10">
    <location>
        <begin position="155"/>
        <end position="158"/>
    </location>
    <ligand>
        <name>substrate</name>
    </ligand>
</feature>
<proteinExistence type="inferred from homology"/>
<comment type="catalytic activity">
    <reaction evidence="6 8">
        <text>UDP-alpha-D-glucose + 2 NAD(+) + H2O = UDP-alpha-D-glucuronate + 2 NADH + 3 H(+)</text>
        <dbReference type="Rhea" id="RHEA:23596"/>
        <dbReference type="ChEBI" id="CHEBI:15377"/>
        <dbReference type="ChEBI" id="CHEBI:15378"/>
        <dbReference type="ChEBI" id="CHEBI:57540"/>
        <dbReference type="ChEBI" id="CHEBI:57945"/>
        <dbReference type="ChEBI" id="CHEBI:58052"/>
        <dbReference type="ChEBI" id="CHEBI:58885"/>
        <dbReference type="EC" id="1.1.1.22"/>
    </reaction>
</comment>
<keyword evidence="14" id="KW-1185">Reference proteome</keyword>
<dbReference type="PIRSF" id="PIRSF500134">
    <property type="entry name" value="UDPglc_DH_bac"/>
    <property type="match status" value="1"/>
</dbReference>
<feature type="binding site" evidence="10">
    <location>
        <position position="210"/>
    </location>
    <ligand>
        <name>substrate</name>
    </ligand>
</feature>
<feature type="binding site" evidence="11">
    <location>
        <position position="121"/>
    </location>
    <ligand>
        <name>NAD(+)</name>
        <dbReference type="ChEBI" id="CHEBI:57540"/>
    </ligand>
</feature>
<dbReference type="InterPro" id="IPR017476">
    <property type="entry name" value="UDP-Glc/GDP-Man"/>
</dbReference>
<feature type="active site" description="Nucleophile" evidence="9">
    <location>
        <position position="266"/>
    </location>
</feature>
<feature type="domain" description="UDP-glucose/GDP-mannose dehydrogenase C-terminal" evidence="12">
    <location>
        <begin position="319"/>
        <end position="424"/>
    </location>
</feature>
<dbReference type="Pfam" id="PF03721">
    <property type="entry name" value="UDPG_MGDP_dh_N"/>
    <property type="match status" value="1"/>
</dbReference>
<keyword evidence="5 8" id="KW-0520">NAD</keyword>
<evidence type="ECO:0000256" key="1">
    <source>
        <dbReference type="ARBA" id="ARBA00004701"/>
    </source>
</evidence>
<comment type="function">
    <text evidence="7">Catalyzes the conversion of UDP-glucose into UDP-glucuronate, one of the precursors of teichuronic acid.</text>
</comment>
<dbReference type="UniPathway" id="UPA00038">
    <property type="reaction ID" value="UER00491"/>
</dbReference>
<dbReference type="GO" id="GO:0003979">
    <property type="term" value="F:UDP-glucose 6-dehydrogenase activity"/>
    <property type="evidence" value="ECO:0007669"/>
    <property type="project" value="UniProtKB-EC"/>
</dbReference>
<dbReference type="Proteomes" id="UP000462152">
    <property type="component" value="Unassembled WGS sequence"/>
</dbReference>
<dbReference type="NCBIfam" id="TIGR03026">
    <property type="entry name" value="NDP-sugDHase"/>
    <property type="match status" value="1"/>
</dbReference>
<feature type="binding site" evidence="10">
    <location>
        <position position="263"/>
    </location>
    <ligand>
        <name>substrate</name>
    </ligand>
</feature>
<accession>A0A7K1LJI5</accession>
<feature type="binding site" evidence="11">
    <location>
        <position position="158"/>
    </location>
    <ligand>
        <name>NAD(+)</name>
        <dbReference type="ChEBI" id="CHEBI:57540"/>
    </ligand>
</feature>
<evidence type="ECO:0000256" key="8">
    <source>
        <dbReference type="PIRNR" id="PIRNR000124"/>
    </source>
</evidence>
<dbReference type="Pfam" id="PF03720">
    <property type="entry name" value="UDPG_MGDP_dh_C"/>
    <property type="match status" value="1"/>
</dbReference>
<evidence type="ECO:0000313" key="13">
    <source>
        <dbReference type="EMBL" id="MUN55355.1"/>
    </source>
</evidence>
<dbReference type="InterPro" id="IPR001732">
    <property type="entry name" value="UDP-Glc/GDP-Man_DH_N"/>
</dbReference>
<dbReference type="Gene3D" id="1.20.5.100">
    <property type="entry name" value="Cytochrome c1, transmembrane anchor, C-terminal"/>
    <property type="match status" value="1"/>
</dbReference>
<dbReference type="InterPro" id="IPR014027">
    <property type="entry name" value="UDP-Glc/GDP-Man_DH_C"/>
</dbReference>
<dbReference type="OrthoDB" id="5193947at2"/>
<evidence type="ECO:0000256" key="2">
    <source>
        <dbReference type="ARBA" id="ARBA00006601"/>
    </source>
</evidence>
<dbReference type="FunFam" id="1.20.5.100:FF:000001">
    <property type="entry name" value="UDP-glucose 6-dehydrogenase"/>
    <property type="match status" value="1"/>
</dbReference>
<feature type="binding site" evidence="11">
    <location>
        <position position="35"/>
    </location>
    <ligand>
        <name>NAD(+)</name>
        <dbReference type="ChEBI" id="CHEBI:57540"/>
    </ligand>
</feature>
<comment type="similarity">
    <text evidence="2 8">Belongs to the UDP-glucose/GDP-mannose dehydrogenase family.</text>
</comment>
<dbReference type="SMART" id="SM00984">
    <property type="entry name" value="UDPG_MGDP_dh_C"/>
    <property type="match status" value="1"/>
</dbReference>
<dbReference type="SUPFAM" id="SSF48179">
    <property type="entry name" value="6-phosphogluconate dehydrogenase C-terminal domain-like"/>
    <property type="match status" value="1"/>
</dbReference>
<evidence type="ECO:0000256" key="11">
    <source>
        <dbReference type="PIRSR" id="PIRSR500134-3"/>
    </source>
</evidence>
<evidence type="ECO:0000256" key="7">
    <source>
        <dbReference type="ARBA" id="ARBA00053241"/>
    </source>
</evidence>
<feature type="binding site" evidence="11">
    <location>
        <position position="30"/>
    </location>
    <ligand>
        <name>NAD(+)</name>
        <dbReference type="ChEBI" id="CHEBI:57540"/>
    </ligand>
</feature>
<dbReference type="AlphaFoldDB" id="A0A7K1LJI5"/>
<dbReference type="InterPro" id="IPR036220">
    <property type="entry name" value="UDP-Glc/GDP-Man_DH_C_sf"/>
</dbReference>
<dbReference type="GO" id="GO:0051287">
    <property type="term" value="F:NAD binding"/>
    <property type="evidence" value="ECO:0007669"/>
    <property type="project" value="InterPro"/>
</dbReference>
<dbReference type="GO" id="GO:0000271">
    <property type="term" value="P:polysaccharide biosynthetic process"/>
    <property type="evidence" value="ECO:0007669"/>
    <property type="project" value="InterPro"/>
</dbReference>
<evidence type="ECO:0000256" key="3">
    <source>
        <dbReference type="ARBA" id="ARBA00012954"/>
    </source>
</evidence>
<sequence length="451" mass="48649">MRIAIFGSGYVGLVTGACLADGGHHVTCIDVDRTRVDMLRSGGCPIWEPGLEDMIRANTAQGRLNFTDDAAEGLRDARVAFIAVGTPQSPDGSADLTYVDAVARDIGRLTENRLLIANKSTVPVGTAARVQDIVDDALSHRENRPTITVCSNPEFLKEGAAIQDFKHSERIVIGTSCPEDEQTMRDVYKPLNWQHEKILAMDVPSAELTKYAANAMLATKISFMNEIATIAEATGADVEKIRVGIGSDSRIGYPFLYAGAGYGGSCFPKDVAALAHTARTTGCQPRILDAVDAVNVTQKASLFRKLARAVPSLEGATVAVWGLAFKPKTDDVREAPSLDLVRSLIEAGANVRAYDPVAMETFRAALGRQADRVVFTGGNLDALTGADALAICTEWEEFRMFDPDRLASRMRGRVIVDGRNLYDPSRVAEGGFHYISVGRREAEPTVSADAR</sequence>
<dbReference type="SUPFAM" id="SSF52413">
    <property type="entry name" value="UDP-glucose/GDP-mannose dehydrogenase C-terminal domain"/>
    <property type="match status" value="1"/>
</dbReference>
<dbReference type="PANTHER" id="PTHR43750">
    <property type="entry name" value="UDP-GLUCOSE 6-DEHYDROGENASE TUAD"/>
    <property type="match status" value="1"/>
</dbReference>
<dbReference type="InterPro" id="IPR028357">
    <property type="entry name" value="UDPglc_DH_bac"/>
</dbReference>
<feature type="binding site" evidence="10">
    <location>
        <position position="326"/>
    </location>
    <ligand>
        <name>substrate</name>
    </ligand>
</feature>